<evidence type="ECO:0000256" key="1">
    <source>
        <dbReference type="ARBA" id="ARBA00004202"/>
    </source>
</evidence>
<dbReference type="InterPro" id="IPR015856">
    <property type="entry name" value="ABC_transpr_CbiO/EcfA_su"/>
</dbReference>
<comment type="subcellular location">
    <subcellularLocation>
        <location evidence="1">Cell membrane</location>
        <topology evidence="1">Peripheral membrane protein</topology>
    </subcellularLocation>
</comment>
<keyword evidence="11" id="KW-1185">Reference proteome</keyword>
<dbReference type="InterPro" id="IPR050095">
    <property type="entry name" value="ECF_ABC_transporter_ATP-bd"/>
</dbReference>
<dbReference type="InterPro" id="IPR003439">
    <property type="entry name" value="ABC_transporter-like_ATP-bd"/>
</dbReference>
<dbReference type="InterPro" id="IPR017871">
    <property type="entry name" value="ABC_transporter-like_CS"/>
</dbReference>
<dbReference type="PANTHER" id="PTHR43553:SF21">
    <property type="entry name" value="ABC TRANSPORTER ATP-BINDING PROTEIN MA_1418-RELATED"/>
    <property type="match status" value="1"/>
</dbReference>
<dbReference type="PROSITE" id="PS00211">
    <property type="entry name" value="ABC_TRANSPORTER_1"/>
    <property type="match status" value="1"/>
</dbReference>
<gene>
    <name evidence="10" type="ORF">EDM56_23835</name>
</gene>
<dbReference type="Pfam" id="PF00005">
    <property type="entry name" value="ABC_tran"/>
    <property type="match status" value="2"/>
</dbReference>
<sequence>MQDQPAVKVEQLTYTYDKAQAPSLDQIQLEIRRGSFIAVMGETGAGKTSLLMTLNGLIPQFLEGEFHGEVTIAGYSTQQVPVQNLIQEIGLVLQDPDTQIFGLTVWEDAAFGPSNLGVPLDEIHRRVDTALERVGLAHFHERSTEFLSGGEKQRLAVAGVLAIGPSILALDEPTSELDPEGKDAIFEIVDSLKHEHGMTIILAEHESERVLAHADAVVVLQEGKIVWRGEPQMLFADEESVRRFQLRPPGIATLFWEFRKQGIGLGDACPRTVQEMAARLLANEQKEQGRAVDREGHEPFLAAAQFDAAAVGERRDEAPILSINNLTHTYHNGHQALKGIDLDVYAGDYIAIIGQNGAGKSTLCKHFNRLLTPTGGSILFQGESIAGKDTADLARHIGYVFQNPDHQIFSASVLEEVMYGLRIQGFSESEQKEKALEVLAFVGLDAYSERHPFSLGKGLRQRLAVATILALEPQILIIDEPTTGQDWRGTQSMLELIGKLHERGHTIILITHNMQIVTEHAKRVLIMGQGRILKDCKPWHAFEDPAILKAANIKPTQLVQLESELAAMSGFVPQPGGERALVKAIVKGMGRDA</sequence>
<name>A0A3M8D4I1_9BACL</name>
<keyword evidence="7" id="KW-1278">Translocase</keyword>
<protein>
    <submittedName>
        <fullName evidence="10">ATP-binding cassette domain-containing protein</fullName>
    </submittedName>
</protein>
<evidence type="ECO:0000256" key="7">
    <source>
        <dbReference type="ARBA" id="ARBA00022967"/>
    </source>
</evidence>
<dbReference type="NCBIfam" id="NF010167">
    <property type="entry name" value="PRK13648.1"/>
    <property type="match status" value="2"/>
</dbReference>
<evidence type="ECO:0000256" key="6">
    <source>
        <dbReference type="ARBA" id="ARBA00022840"/>
    </source>
</evidence>
<dbReference type="FunFam" id="3.40.50.300:FF:000224">
    <property type="entry name" value="Energy-coupling factor transporter ATP-binding protein EcfA"/>
    <property type="match status" value="2"/>
</dbReference>
<dbReference type="GO" id="GO:0015087">
    <property type="term" value="F:cobalt ion transmembrane transporter activity"/>
    <property type="evidence" value="ECO:0007669"/>
    <property type="project" value="UniProtKB-ARBA"/>
</dbReference>
<comment type="caution">
    <text evidence="10">The sequence shown here is derived from an EMBL/GenBank/DDBJ whole genome shotgun (WGS) entry which is preliminary data.</text>
</comment>
<dbReference type="InterPro" id="IPR027417">
    <property type="entry name" value="P-loop_NTPase"/>
</dbReference>
<organism evidence="10 11">
    <name type="scientific">Brevibacillus fluminis</name>
    <dbReference type="NCBI Taxonomy" id="511487"/>
    <lineage>
        <taxon>Bacteria</taxon>
        <taxon>Bacillati</taxon>
        <taxon>Bacillota</taxon>
        <taxon>Bacilli</taxon>
        <taxon>Bacillales</taxon>
        <taxon>Paenibacillaceae</taxon>
        <taxon>Brevibacillus</taxon>
    </lineage>
</organism>
<dbReference type="OrthoDB" id="501320at2"/>
<dbReference type="SUPFAM" id="SSF52540">
    <property type="entry name" value="P-loop containing nucleoside triphosphate hydrolases"/>
    <property type="match status" value="2"/>
</dbReference>
<dbReference type="InterPro" id="IPR003593">
    <property type="entry name" value="AAA+_ATPase"/>
</dbReference>
<evidence type="ECO:0000259" key="9">
    <source>
        <dbReference type="PROSITE" id="PS50893"/>
    </source>
</evidence>
<accession>A0A3M8D4I1</accession>
<dbReference type="RefSeq" id="WP_122920435.1">
    <property type="nucleotide sequence ID" value="NZ_RHHQ01000020.1"/>
</dbReference>
<keyword evidence="4" id="KW-1003">Cell membrane</keyword>
<dbReference type="GO" id="GO:0043190">
    <property type="term" value="C:ATP-binding cassette (ABC) transporter complex"/>
    <property type="evidence" value="ECO:0007669"/>
    <property type="project" value="TreeGrafter"/>
</dbReference>
<keyword evidence="3" id="KW-0813">Transport</keyword>
<comment type="similarity">
    <text evidence="2">Belongs to the ABC transporter superfamily.</text>
</comment>
<evidence type="ECO:0000256" key="8">
    <source>
        <dbReference type="ARBA" id="ARBA00023136"/>
    </source>
</evidence>
<feature type="domain" description="ABC transporter" evidence="9">
    <location>
        <begin position="7"/>
        <end position="247"/>
    </location>
</feature>
<dbReference type="PANTHER" id="PTHR43553">
    <property type="entry name" value="HEAVY METAL TRANSPORTER"/>
    <property type="match status" value="1"/>
</dbReference>
<evidence type="ECO:0000256" key="5">
    <source>
        <dbReference type="ARBA" id="ARBA00022741"/>
    </source>
</evidence>
<keyword evidence="6 10" id="KW-0067">ATP-binding</keyword>
<evidence type="ECO:0000256" key="2">
    <source>
        <dbReference type="ARBA" id="ARBA00005417"/>
    </source>
</evidence>
<dbReference type="Proteomes" id="UP000271031">
    <property type="component" value="Unassembled WGS sequence"/>
</dbReference>
<evidence type="ECO:0000313" key="11">
    <source>
        <dbReference type="Proteomes" id="UP000271031"/>
    </source>
</evidence>
<evidence type="ECO:0000256" key="4">
    <source>
        <dbReference type="ARBA" id="ARBA00022475"/>
    </source>
</evidence>
<keyword evidence="8" id="KW-0472">Membrane</keyword>
<dbReference type="AlphaFoldDB" id="A0A3M8D4I1"/>
<reference evidence="10 11" key="1">
    <citation type="submission" date="2018-10" db="EMBL/GenBank/DDBJ databases">
        <title>Phylogenomics of Brevibacillus.</title>
        <authorList>
            <person name="Dunlap C."/>
        </authorList>
    </citation>
    <scope>NUCLEOTIDE SEQUENCE [LARGE SCALE GENOMIC DNA]</scope>
    <source>
        <strain evidence="10 11">JCM 15716</strain>
    </source>
</reference>
<keyword evidence="5" id="KW-0547">Nucleotide-binding</keyword>
<feature type="domain" description="ABC transporter" evidence="9">
    <location>
        <begin position="321"/>
        <end position="554"/>
    </location>
</feature>
<evidence type="ECO:0000313" key="10">
    <source>
        <dbReference type="EMBL" id="RNB82357.1"/>
    </source>
</evidence>
<dbReference type="GO" id="GO:0042626">
    <property type="term" value="F:ATPase-coupled transmembrane transporter activity"/>
    <property type="evidence" value="ECO:0007669"/>
    <property type="project" value="TreeGrafter"/>
</dbReference>
<dbReference type="CDD" id="cd03225">
    <property type="entry name" value="ABC_cobalt_CbiO_domain1"/>
    <property type="match status" value="2"/>
</dbReference>
<evidence type="ECO:0000256" key="3">
    <source>
        <dbReference type="ARBA" id="ARBA00022448"/>
    </source>
</evidence>
<proteinExistence type="inferred from homology"/>
<dbReference type="GO" id="GO:0016887">
    <property type="term" value="F:ATP hydrolysis activity"/>
    <property type="evidence" value="ECO:0007669"/>
    <property type="project" value="InterPro"/>
</dbReference>
<dbReference type="SMART" id="SM00382">
    <property type="entry name" value="AAA"/>
    <property type="match status" value="2"/>
</dbReference>
<dbReference type="EMBL" id="RHHQ01000020">
    <property type="protein sequence ID" value="RNB82357.1"/>
    <property type="molecule type" value="Genomic_DNA"/>
</dbReference>
<dbReference type="GO" id="GO:0005524">
    <property type="term" value="F:ATP binding"/>
    <property type="evidence" value="ECO:0007669"/>
    <property type="project" value="UniProtKB-KW"/>
</dbReference>
<dbReference type="Gene3D" id="3.40.50.300">
    <property type="entry name" value="P-loop containing nucleotide triphosphate hydrolases"/>
    <property type="match status" value="2"/>
</dbReference>
<dbReference type="PROSITE" id="PS50893">
    <property type="entry name" value="ABC_TRANSPORTER_2"/>
    <property type="match status" value="2"/>
</dbReference>